<feature type="region of interest" description="Disordered" evidence="11">
    <location>
        <begin position="198"/>
        <end position="221"/>
    </location>
</feature>
<keyword evidence="14" id="KW-1185">Reference proteome</keyword>
<dbReference type="OrthoDB" id="277802at2759"/>
<dbReference type="EMBL" id="CDMY01000144">
    <property type="protein sequence ID" value="CEL93181.1"/>
    <property type="molecule type" value="Genomic_DNA"/>
</dbReference>
<feature type="compositionally biased region" description="Low complexity" evidence="11">
    <location>
        <begin position="1"/>
        <end position="30"/>
    </location>
</feature>
<dbReference type="GO" id="GO:0006397">
    <property type="term" value="P:mRNA processing"/>
    <property type="evidence" value="ECO:0007669"/>
    <property type="project" value="UniProtKB-KW"/>
</dbReference>
<dbReference type="CDD" id="cd12246">
    <property type="entry name" value="RRM1_U1A_like"/>
    <property type="match status" value="1"/>
</dbReference>
<feature type="region of interest" description="Disordered" evidence="11">
    <location>
        <begin position="241"/>
        <end position="290"/>
    </location>
</feature>
<dbReference type="AlphaFoldDB" id="A0A0G4EBY6"/>
<dbReference type="Proteomes" id="UP000041254">
    <property type="component" value="Unassembled WGS sequence"/>
</dbReference>
<organism evidence="13 14">
    <name type="scientific">Vitrella brassicaformis (strain CCMP3155)</name>
    <dbReference type="NCBI Taxonomy" id="1169540"/>
    <lineage>
        <taxon>Eukaryota</taxon>
        <taxon>Sar</taxon>
        <taxon>Alveolata</taxon>
        <taxon>Colpodellida</taxon>
        <taxon>Vitrellaceae</taxon>
        <taxon>Vitrella</taxon>
    </lineage>
</organism>
<evidence type="ECO:0000256" key="6">
    <source>
        <dbReference type="ARBA" id="ARBA00022884"/>
    </source>
</evidence>
<evidence type="ECO:0000256" key="4">
    <source>
        <dbReference type="ARBA" id="ARBA00022728"/>
    </source>
</evidence>
<feature type="domain" description="RRM" evidence="12">
    <location>
        <begin position="307"/>
        <end position="379"/>
    </location>
</feature>
<keyword evidence="7" id="KW-0508">mRNA splicing</keyword>
<dbReference type="InterPro" id="IPR035979">
    <property type="entry name" value="RBD_domain_sf"/>
</dbReference>
<gene>
    <name evidence="13" type="ORF">Vbra_4761</name>
</gene>
<dbReference type="GO" id="GO:0008380">
    <property type="term" value="P:RNA splicing"/>
    <property type="evidence" value="ECO:0007669"/>
    <property type="project" value="UniProtKB-KW"/>
</dbReference>
<dbReference type="STRING" id="1169540.A0A0G4EBY6"/>
<keyword evidence="3" id="KW-0507">mRNA processing</keyword>
<evidence type="ECO:0000256" key="8">
    <source>
        <dbReference type="ARBA" id="ARBA00023242"/>
    </source>
</evidence>
<keyword evidence="9" id="KW-0687">Ribonucleoprotein</keyword>
<dbReference type="Gene3D" id="3.30.70.330">
    <property type="match status" value="2"/>
</dbReference>
<dbReference type="GO" id="GO:0003723">
    <property type="term" value="F:RNA binding"/>
    <property type="evidence" value="ECO:0007669"/>
    <property type="project" value="UniProtKB-UniRule"/>
</dbReference>
<evidence type="ECO:0000256" key="3">
    <source>
        <dbReference type="ARBA" id="ARBA00022664"/>
    </source>
</evidence>
<protein>
    <recommendedName>
        <fullName evidence="12">RRM domain-containing protein</fullName>
    </recommendedName>
</protein>
<evidence type="ECO:0000256" key="11">
    <source>
        <dbReference type="SAM" id="MobiDB-lite"/>
    </source>
</evidence>
<dbReference type="InterPro" id="IPR012677">
    <property type="entry name" value="Nucleotide-bd_a/b_plait_sf"/>
</dbReference>
<proteinExistence type="inferred from homology"/>
<evidence type="ECO:0000259" key="12">
    <source>
        <dbReference type="PROSITE" id="PS50102"/>
    </source>
</evidence>
<dbReference type="VEuPathDB" id="CryptoDB:Vbra_4761"/>
<evidence type="ECO:0000313" key="13">
    <source>
        <dbReference type="EMBL" id="CEL93181.1"/>
    </source>
</evidence>
<dbReference type="SUPFAM" id="SSF54928">
    <property type="entry name" value="RNA-binding domain, RBD"/>
    <property type="match status" value="1"/>
</dbReference>
<dbReference type="PANTHER" id="PTHR10501">
    <property type="entry name" value="U1 SMALL NUCLEAR RIBONUCLEOPROTEIN A/U2 SMALL NUCLEAR RIBONUCLEOPROTEIN B"/>
    <property type="match status" value="1"/>
</dbReference>
<evidence type="ECO:0000256" key="7">
    <source>
        <dbReference type="ARBA" id="ARBA00023187"/>
    </source>
</evidence>
<evidence type="ECO:0000256" key="9">
    <source>
        <dbReference type="ARBA" id="ARBA00023274"/>
    </source>
</evidence>
<evidence type="ECO:0000256" key="1">
    <source>
        <dbReference type="ARBA" id="ARBA00004123"/>
    </source>
</evidence>
<reference evidence="13 14" key="1">
    <citation type="submission" date="2014-11" db="EMBL/GenBank/DDBJ databases">
        <authorList>
            <person name="Zhu J."/>
            <person name="Qi W."/>
            <person name="Song R."/>
        </authorList>
    </citation>
    <scope>NUCLEOTIDE SEQUENCE [LARGE SCALE GENOMIC DNA]</scope>
</reference>
<comment type="similarity">
    <text evidence="2">Belongs to the RRM U1 A/B'' family.</text>
</comment>
<dbReference type="CDD" id="cd12247">
    <property type="entry name" value="RRM2_U1A_like"/>
    <property type="match status" value="1"/>
</dbReference>
<dbReference type="GO" id="GO:0030532">
    <property type="term" value="C:small nuclear ribonucleoprotein complex"/>
    <property type="evidence" value="ECO:0007669"/>
    <property type="project" value="UniProtKB-ARBA"/>
</dbReference>
<feature type="region of interest" description="Disordered" evidence="11">
    <location>
        <begin position="1"/>
        <end position="37"/>
    </location>
</feature>
<comment type="subcellular location">
    <subcellularLocation>
        <location evidence="1">Nucleus</location>
    </subcellularLocation>
</comment>
<dbReference type="PROSITE" id="PS50102">
    <property type="entry name" value="RRM"/>
    <property type="match status" value="2"/>
</dbReference>
<dbReference type="SMART" id="SM00360">
    <property type="entry name" value="RRM"/>
    <property type="match status" value="2"/>
</dbReference>
<sequence>MLAQAQAPTAPAADASSSAAATSGTATTAPAPAPTPAPNPMAMMAGMMPMMAGRGMGGVMPFMPNMMAQMMGIQVPGVAQTATPAAAQPAPAPAAPEVILPPPKDYPPNQTLYVHNISTKIKIDDLKSNLHDVFKSYGKIREIIAMKSLRRRGQAWVTFNSIEEATKAKEAVHGFPFRNKPLQIEFSKSKSDLIAKEEGTFVPRAKKPLPPKEVKPKAQAGAGEVKVNGVVKMENGVVVKKEPVDEDMDMAKEDKAKGPSPGGKRPADGSPTAAAAPKTSRPFFQPTPQVAPVAPAAPQFNVVMPNNMLFVENLPEDCTDTMLTAIFAQFGGFQEVRLIAGRRVAFVDYDTEVQATFAMNGLQGKELNGLSMKISYARR</sequence>
<evidence type="ECO:0000256" key="10">
    <source>
        <dbReference type="PROSITE-ProRule" id="PRU00176"/>
    </source>
</evidence>
<keyword evidence="5" id="KW-0677">Repeat</keyword>
<feature type="compositionally biased region" description="Basic and acidic residues" evidence="11">
    <location>
        <begin position="241"/>
        <end position="257"/>
    </location>
</feature>
<evidence type="ECO:0000313" key="14">
    <source>
        <dbReference type="Proteomes" id="UP000041254"/>
    </source>
</evidence>
<evidence type="ECO:0000256" key="2">
    <source>
        <dbReference type="ARBA" id="ARBA00007243"/>
    </source>
</evidence>
<dbReference type="PhylomeDB" id="A0A0G4EBY6"/>
<dbReference type="GO" id="GO:0005681">
    <property type="term" value="C:spliceosomal complex"/>
    <property type="evidence" value="ECO:0007669"/>
    <property type="project" value="UniProtKB-KW"/>
</dbReference>
<keyword evidence="4" id="KW-0747">Spliceosome</keyword>
<dbReference type="Pfam" id="PF00076">
    <property type="entry name" value="RRM_1"/>
    <property type="match status" value="2"/>
</dbReference>
<dbReference type="InParanoid" id="A0A0G4EBY6"/>
<keyword evidence="8" id="KW-0539">Nucleus</keyword>
<evidence type="ECO:0000256" key="5">
    <source>
        <dbReference type="ARBA" id="ARBA00022737"/>
    </source>
</evidence>
<dbReference type="FunFam" id="3.30.70.330:FF:000039">
    <property type="entry name" value="U1 small nuclear ribonucleoprotein A"/>
    <property type="match status" value="1"/>
</dbReference>
<dbReference type="FunFam" id="3.30.70.330:FF:000029">
    <property type="entry name" value="U2 small nuclear ribonucleoprotein B"/>
    <property type="match status" value="1"/>
</dbReference>
<feature type="domain" description="RRM" evidence="12">
    <location>
        <begin position="110"/>
        <end position="189"/>
    </location>
</feature>
<keyword evidence="6 10" id="KW-0694">RNA-binding</keyword>
<accession>A0A0G4EBY6</accession>
<dbReference type="InterPro" id="IPR000504">
    <property type="entry name" value="RRM_dom"/>
</dbReference>
<name>A0A0G4EBY6_VITBC</name>
<dbReference type="FunCoup" id="A0A0G4EBY6">
    <property type="interactions" value="412"/>
</dbReference>